<accession>A0A644ZUC4</accession>
<evidence type="ECO:0000313" key="1">
    <source>
        <dbReference type="EMBL" id="MPM44326.1"/>
    </source>
</evidence>
<comment type="caution">
    <text evidence="1">The sequence shown here is derived from an EMBL/GenBank/DDBJ whole genome shotgun (WGS) entry which is preliminary data.</text>
</comment>
<reference evidence="1" key="1">
    <citation type="submission" date="2019-08" db="EMBL/GenBank/DDBJ databases">
        <authorList>
            <person name="Kucharzyk K."/>
            <person name="Murdoch R.W."/>
            <person name="Higgins S."/>
            <person name="Loffler F."/>
        </authorList>
    </citation>
    <scope>NUCLEOTIDE SEQUENCE</scope>
</reference>
<gene>
    <name evidence="1" type="ORF">SDC9_91004</name>
</gene>
<name>A0A644ZUC4_9ZZZZ</name>
<sequence>MISLIIGRKGSGKTKHLIQKVNNALEKSTGNVICVEQGTILRTDINYRARLISTDDYKISGFDAFYGFLCGICAGDHDITDILVDATLRIGSRNYDELLEFFKKVAVLSESSEKEFVFTVSADEEELPKEIFDVCKKIS</sequence>
<dbReference type="AlphaFoldDB" id="A0A644ZUC4"/>
<dbReference type="EMBL" id="VSSQ01010432">
    <property type="protein sequence ID" value="MPM44326.1"/>
    <property type="molecule type" value="Genomic_DNA"/>
</dbReference>
<organism evidence="1">
    <name type="scientific">bioreactor metagenome</name>
    <dbReference type="NCBI Taxonomy" id="1076179"/>
    <lineage>
        <taxon>unclassified sequences</taxon>
        <taxon>metagenomes</taxon>
        <taxon>ecological metagenomes</taxon>
    </lineage>
</organism>
<proteinExistence type="predicted"/>
<protein>
    <recommendedName>
        <fullName evidence="2">Twitching motility protein PilT</fullName>
    </recommendedName>
</protein>
<evidence type="ECO:0008006" key="2">
    <source>
        <dbReference type="Google" id="ProtNLM"/>
    </source>
</evidence>